<dbReference type="Proteomes" id="UP001279734">
    <property type="component" value="Unassembled WGS sequence"/>
</dbReference>
<evidence type="ECO:0000313" key="2">
    <source>
        <dbReference type="EMBL" id="GMH15571.1"/>
    </source>
</evidence>
<name>A0AAD3XTB9_NEPGR</name>
<comment type="caution">
    <text evidence="2">The sequence shown here is derived from an EMBL/GenBank/DDBJ whole genome shotgun (WGS) entry which is preliminary data.</text>
</comment>
<reference evidence="2" key="1">
    <citation type="submission" date="2023-05" db="EMBL/GenBank/DDBJ databases">
        <title>Nepenthes gracilis genome sequencing.</title>
        <authorList>
            <person name="Fukushima K."/>
        </authorList>
    </citation>
    <scope>NUCLEOTIDE SEQUENCE</scope>
    <source>
        <strain evidence="2">SING2019-196</strain>
    </source>
</reference>
<organism evidence="2 3">
    <name type="scientific">Nepenthes gracilis</name>
    <name type="common">Slender pitcher plant</name>
    <dbReference type="NCBI Taxonomy" id="150966"/>
    <lineage>
        <taxon>Eukaryota</taxon>
        <taxon>Viridiplantae</taxon>
        <taxon>Streptophyta</taxon>
        <taxon>Embryophyta</taxon>
        <taxon>Tracheophyta</taxon>
        <taxon>Spermatophyta</taxon>
        <taxon>Magnoliopsida</taxon>
        <taxon>eudicotyledons</taxon>
        <taxon>Gunneridae</taxon>
        <taxon>Pentapetalae</taxon>
        <taxon>Caryophyllales</taxon>
        <taxon>Nepenthaceae</taxon>
        <taxon>Nepenthes</taxon>
    </lineage>
</organism>
<accession>A0AAD3XTB9</accession>
<sequence>MLPTNPLPKAPGLDVDGGGCSSIKPIPVQDVSIDAGSSVRNADPSSVCGISALDQQACSPTTDDCLARSVGDVYENEEALSGSVKDMLADVASNTEHPELDEGAQHGADHAAGSNGVPSEFPEVCSSPLPGSSVQGYEDLMAGAVMPCILERGLVHTLPISPPQQEHCDLVAIRQEAALDLCSGDFLLPILSCAGSLCCSSWLLFPILLLTEDNHLVLLKRPMVGL</sequence>
<proteinExistence type="predicted"/>
<keyword evidence="3" id="KW-1185">Reference proteome</keyword>
<protein>
    <submittedName>
        <fullName evidence="2">Uncharacterized protein</fullName>
    </submittedName>
</protein>
<evidence type="ECO:0000313" key="3">
    <source>
        <dbReference type="Proteomes" id="UP001279734"/>
    </source>
</evidence>
<dbReference type="EMBL" id="BSYO01000015">
    <property type="protein sequence ID" value="GMH15571.1"/>
    <property type="molecule type" value="Genomic_DNA"/>
</dbReference>
<feature type="region of interest" description="Disordered" evidence="1">
    <location>
        <begin position="99"/>
        <end position="122"/>
    </location>
</feature>
<dbReference type="AlphaFoldDB" id="A0AAD3XTB9"/>
<feature type="compositionally biased region" description="Basic and acidic residues" evidence="1">
    <location>
        <begin position="99"/>
        <end position="109"/>
    </location>
</feature>
<evidence type="ECO:0000256" key="1">
    <source>
        <dbReference type="SAM" id="MobiDB-lite"/>
    </source>
</evidence>
<gene>
    <name evidence="2" type="ORF">Nepgr_017412</name>
</gene>